<dbReference type="EMBL" id="CP036317">
    <property type="protein sequence ID" value="QDV17263.1"/>
    <property type="molecule type" value="Genomic_DNA"/>
</dbReference>
<accession>A0A518FLN5</accession>
<protein>
    <submittedName>
        <fullName evidence="1">Uncharacterized protein</fullName>
    </submittedName>
</protein>
<sequence>MNQEPTRNEAAETVPSDPVQVAIQAELRERFRVFLNDDTRYRKFIKVCNEPHAPHKGLSYWQQQEWAPFIKENPEYASLATPAIRNAFHVCHVHLTPLKQVQIPIQKEEGYSTNHSTAAKAIEENAPYSEHYSLSYRQLRTRTHITAIRCDECLKWKELHQR</sequence>
<dbReference type="AlphaFoldDB" id="A0A518FLN5"/>
<organism evidence="1 2">
    <name type="scientific">Gimesia panareensis</name>
    <dbReference type="NCBI Taxonomy" id="2527978"/>
    <lineage>
        <taxon>Bacteria</taxon>
        <taxon>Pseudomonadati</taxon>
        <taxon>Planctomycetota</taxon>
        <taxon>Planctomycetia</taxon>
        <taxon>Planctomycetales</taxon>
        <taxon>Planctomycetaceae</taxon>
        <taxon>Gimesia</taxon>
    </lineage>
</organism>
<proteinExistence type="predicted"/>
<dbReference type="RefSeq" id="WP_145106493.1">
    <property type="nucleotide sequence ID" value="NZ_CP036277.1"/>
</dbReference>
<evidence type="ECO:0000313" key="1">
    <source>
        <dbReference type="EMBL" id="QDV17263.1"/>
    </source>
</evidence>
<dbReference type="OrthoDB" id="4404538at2"/>
<reference evidence="1 2" key="1">
    <citation type="submission" date="2019-02" db="EMBL/GenBank/DDBJ databases">
        <title>Deep-cultivation of Planctomycetes and their phenomic and genomic characterization uncovers novel biology.</title>
        <authorList>
            <person name="Wiegand S."/>
            <person name="Jogler M."/>
            <person name="Boedeker C."/>
            <person name="Pinto D."/>
            <person name="Vollmers J."/>
            <person name="Rivas-Marin E."/>
            <person name="Kohn T."/>
            <person name="Peeters S.H."/>
            <person name="Heuer A."/>
            <person name="Rast P."/>
            <person name="Oberbeckmann S."/>
            <person name="Bunk B."/>
            <person name="Jeske O."/>
            <person name="Meyerdierks A."/>
            <person name="Storesund J.E."/>
            <person name="Kallscheuer N."/>
            <person name="Luecker S."/>
            <person name="Lage O.M."/>
            <person name="Pohl T."/>
            <person name="Merkel B.J."/>
            <person name="Hornburger P."/>
            <person name="Mueller R.-W."/>
            <person name="Bruemmer F."/>
            <person name="Labrenz M."/>
            <person name="Spormann A.M."/>
            <person name="Op den Camp H."/>
            <person name="Overmann J."/>
            <person name="Amann R."/>
            <person name="Jetten M.S.M."/>
            <person name="Mascher T."/>
            <person name="Medema M.H."/>
            <person name="Devos D.P."/>
            <person name="Kaster A.-K."/>
            <person name="Ovreas L."/>
            <person name="Rohde M."/>
            <person name="Galperin M.Y."/>
            <person name="Jogler C."/>
        </authorList>
    </citation>
    <scope>NUCLEOTIDE SEQUENCE [LARGE SCALE GENOMIC DNA]</scope>
    <source>
        <strain evidence="1 2">Pan153</strain>
    </source>
</reference>
<dbReference type="Proteomes" id="UP000320839">
    <property type="component" value="Chromosome"/>
</dbReference>
<evidence type="ECO:0000313" key="2">
    <source>
        <dbReference type="Proteomes" id="UP000320839"/>
    </source>
</evidence>
<gene>
    <name evidence="1" type="ORF">Pan153_18980</name>
</gene>
<name>A0A518FLN5_9PLAN</name>
<accession>A0A518A434</accession>